<sequence length="105" mass="12101">MLQEPSILSQLLGVATIIIFVSIAYAYVVRQEKLEAEAKKKKQEFEAKVLELSEELYEAGRYDEHQAIRKNIRRKFQGFTFDNERPEGLKPEPLALPAPSMKVLH</sequence>
<evidence type="ECO:0000256" key="2">
    <source>
        <dbReference type="SAM" id="MobiDB-lite"/>
    </source>
</evidence>
<evidence type="ECO:0000256" key="3">
    <source>
        <dbReference type="SAM" id="Phobius"/>
    </source>
</evidence>
<evidence type="ECO:0000256" key="1">
    <source>
        <dbReference type="SAM" id="Coils"/>
    </source>
</evidence>
<keyword evidence="3" id="KW-1133">Transmembrane helix</keyword>
<dbReference type="AlphaFoldDB" id="A0A1X1K5W1"/>
<reference evidence="4 5" key="1">
    <citation type="journal article" date="2016" name="Eur. J. Clin. Microbiol. Infect. Dis.">
        <title>Whole genome sequencing as a tool for phylogenetic analysis of clinical strains of Mitis group streptococci.</title>
        <authorList>
            <person name="Rasmussen L.H."/>
            <person name="Dargis R."/>
            <person name="Hojholt K."/>
            <person name="Christensen J.J."/>
            <person name="Skovgaard O."/>
            <person name="Justesen U.S."/>
            <person name="Rosenvinge F.S."/>
            <person name="Moser C."/>
            <person name="Lukjancenko O."/>
            <person name="Rasmussen S."/>
            <person name="Nielsen X.C."/>
        </authorList>
    </citation>
    <scope>NUCLEOTIDE SEQUENCE [LARGE SCALE GENOMIC DNA]</scope>
    <source>
        <strain evidence="4 5">RH_17439_08</strain>
    </source>
</reference>
<comment type="caution">
    <text evidence="4">The sequence shown here is derived from an EMBL/GenBank/DDBJ whole genome shotgun (WGS) entry which is preliminary data.</text>
</comment>
<evidence type="ECO:0000313" key="4">
    <source>
        <dbReference type="EMBL" id="ORO94739.1"/>
    </source>
</evidence>
<accession>A0A1X1K5W1</accession>
<dbReference type="EMBL" id="NCVH01000031">
    <property type="protein sequence ID" value="ORO94739.1"/>
    <property type="molecule type" value="Genomic_DNA"/>
</dbReference>
<dbReference type="RefSeq" id="WP_084864925.1">
    <property type="nucleotide sequence ID" value="NZ_NCVH01000031.1"/>
</dbReference>
<feature type="transmembrane region" description="Helical" evidence="3">
    <location>
        <begin position="6"/>
        <end position="29"/>
    </location>
</feature>
<protein>
    <submittedName>
        <fullName evidence="4">Uncharacterized protein</fullName>
    </submittedName>
</protein>
<proteinExistence type="predicted"/>
<keyword evidence="1" id="KW-0175">Coiled coil</keyword>
<dbReference type="Proteomes" id="UP000193367">
    <property type="component" value="Unassembled WGS sequence"/>
</dbReference>
<feature type="coiled-coil region" evidence="1">
    <location>
        <begin position="28"/>
        <end position="55"/>
    </location>
</feature>
<evidence type="ECO:0000313" key="5">
    <source>
        <dbReference type="Proteomes" id="UP000193367"/>
    </source>
</evidence>
<keyword evidence="3" id="KW-0812">Transmembrane</keyword>
<keyword evidence="3" id="KW-0472">Membrane</keyword>
<organism evidence="4 5">
    <name type="scientific">Streptococcus mitis</name>
    <dbReference type="NCBI Taxonomy" id="28037"/>
    <lineage>
        <taxon>Bacteria</taxon>
        <taxon>Bacillati</taxon>
        <taxon>Bacillota</taxon>
        <taxon>Bacilli</taxon>
        <taxon>Lactobacillales</taxon>
        <taxon>Streptococcaceae</taxon>
        <taxon>Streptococcus</taxon>
        <taxon>Streptococcus mitis group</taxon>
    </lineage>
</organism>
<name>A0A1X1K5W1_STRMT</name>
<feature type="region of interest" description="Disordered" evidence="2">
    <location>
        <begin position="83"/>
        <end position="105"/>
    </location>
</feature>
<gene>
    <name evidence="4" type="ORF">B7698_05705</name>
</gene>